<comment type="caution">
    <text evidence="7">The sequence shown here is derived from an EMBL/GenBank/DDBJ whole genome shotgun (WGS) entry which is preliminary data.</text>
</comment>
<evidence type="ECO:0000313" key="7">
    <source>
        <dbReference type="EMBL" id="ERT66137.1"/>
    </source>
</evidence>
<feature type="transmembrane region" description="Helical" evidence="5">
    <location>
        <begin position="42"/>
        <end position="60"/>
    </location>
</feature>
<dbReference type="AlphaFoldDB" id="U7V385"/>
<feature type="domain" description="O-antigen ligase-related" evidence="6">
    <location>
        <begin position="160"/>
        <end position="313"/>
    </location>
</feature>
<dbReference type="Pfam" id="PF04932">
    <property type="entry name" value="Wzy_C"/>
    <property type="match status" value="1"/>
</dbReference>
<feature type="transmembrane region" description="Helical" evidence="5">
    <location>
        <begin position="197"/>
        <end position="214"/>
    </location>
</feature>
<feature type="transmembrane region" description="Helical" evidence="5">
    <location>
        <begin position="309"/>
        <end position="330"/>
    </location>
</feature>
<dbReference type="InterPro" id="IPR007016">
    <property type="entry name" value="O-antigen_ligase-rel_domated"/>
</dbReference>
<reference evidence="7 8" key="1">
    <citation type="submission" date="2013-08" db="EMBL/GenBank/DDBJ databases">
        <authorList>
            <person name="Weinstock G."/>
            <person name="Sodergren E."/>
            <person name="Wylie T."/>
            <person name="Fulton L."/>
            <person name="Fulton R."/>
            <person name="Fronick C."/>
            <person name="O'Laughlin M."/>
            <person name="Godfrey J."/>
            <person name="Miner T."/>
            <person name="Herter B."/>
            <person name="Appelbaum E."/>
            <person name="Cordes M."/>
            <person name="Lek S."/>
            <person name="Wollam A."/>
            <person name="Pepin K.H."/>
            <person name="Palsikar V.B."/>
            <person name="Mitreva M."/>
            <person name="Wilson R.K."/>
        </authorList>
    </citation>
    <scope>NUCLEOTIDE SEQUENCE [LARGE SCALE GENOMIC DNA]</scope>
    <source>
        <strain evidence="7 8">ATCC BAA-474</strain>
    </source>
</reference>
<accession>U7V385</accession>
<feature type="transmembrane region" description="Helical" evidence="5">
    <location>
        <begin position="364"/>
        <end position="382"/>
    </location>
</feature>
<evidence type="ECO:0000256" key="3">
    <source>
        <dbReference type="ARBA" id="ARBA00022989"/>
    </source>
</evidence>
<evidence type="ECO:0000256" key="1">
    <source>
        <dbReference type="ARBA" id="ARBA00004141"/>
    </source>
</evidence>
<dbReference type="EMBL" id="AXZF01000146">
    <property type="protein sequence ID" value="ERT66137.1"/>
    <property type="molecule type" value="Genomic_DNA"/>
</dbReference>
<organism evidence="7 8">
    <name type="scientific">Cetobacterium somerae ATCC BAA-474</name>
    <dbReference type="NCBI Taxonomy" id="1319815"/>
    <lineage>
        <taxon>Bacteria</taxon>
        <taxon>Fusobacteriati</taxon>
        <taxon>Fusobacteriota</taxon>
        <taxon>Fusobacteriia</taxon>
        <taxon>Fusobacteriales</taxon>
        <taxon>Fusobacteriaceae</taxon>
        <taxon>Cetobacterium</taxon>
    </lineage>
</organism>
<feature type="transmembrane region" description="Helical" evidence="5">
    <location>
        <begin position="12"/>
        <end position="30"/>
    </location>
</feature>
<dbReference type="STRING" id="1319815.HMPREF0202_02695"/>
<evidence type="ECO:0000256" key="5">
    <source>
        <dbReference type="SAM" id="Phobius"/>
    </source>
</evidence>
<keyword evidence="4 5" id="KW-0472">Membrane</keyword>
<evidence type="ECO:0000256" key="4">
    <source>
        <dbReference type="ARBA" id="ARBA00023136"/>
    </source>
</evidence>
<dbReference type="HOGENOM" id="CLU_616434_0_0_0"/>
<gene>
    <name evidence="7" type="ORF">HMPREF0202_02695</name>
</gene>
<dbReference type="Proteomes" id="UP000017081">
    <property type="component" value="Unassembled WGS sequence"/>
</dbReference>
<feature type="transmembrane region" description="Helical" evidence="5">
    <location>
        <begin position="124"/>
        <end position="146"/>
    </location>
</feature>
<evidence type="ECO:0000256" key="2">
    <source>
        <dbReference type="ARBA" id="ARBA00022692"/>
    </source>
</evidence>
<evidence type="ECO:0000313" key="8">
    <source>
        <dbReference type="Proteomes" id="UP000017081"/>
    </source>
</evidence>
<dbReference type="InterPro" id="IPR051533">
    <property type="entry name" value="WaaL-like"/>
</dbReference>
<protein>
    <recommendedName>
        <fullName evidence="6">O-antigen ligase-related domain-containing protein</fullName>
    </recommendedName>
</protein>
<keyword evidence="2 5" id="KW-0812">Transmembrane</keyword>
<dbReference type="GO" id="GO:0016020">
    <property type="term" value="C:membrane"/>
    <property type="evidence" value="ECO:0007669"/>
    <property type="project" value="UniProtKB-SubCell"/>
</dbReference>
<evidence type="ECO:0000259" key="6">
    <source>
        <dbReference type="Pfam" id="PF04932"/>
    </source>
</evidence>
<proteinExistence type="predicted"/>
<comment type="subcellular location">
    <subcellularLocation>
        <location evidence="1">Membrane</location>
        <topology evidence="1">Multi-pass membrane protein</topology>
    </subcellularLocation>
</comment>
<feature type="transmembrane region" description="Helical" evidence="5">
    <location>
        <begin position="337"/>
        <end position="358"/>
    </location>
</feature>
<keyword evidence="3 5" id="KW-1133">Transmembrane helix</keyword>
<name>U7V385_9FUSO</name>
<dbReference type="PANTHER" id="PTHR37422">
    <property type="entry name" value="TEICHURONIC ACID BIOSYNTHESIS PROTEIN TUAE"/>
    <property type="match status" value="1"/>
</dbReference>
<feature type="transmembrane region" description="Helical" evidence="5">
    <location>
        <begin position="101"/>
        <end position="118"/>
    </location>
</feature>
<dbReference type="eggNOG" id="ENOG502ZIRB">
    <property type="taxonomic scope" value="Bacteria"/>
</dbReference>
<dbReference type="PANTHER" id="PTHR37422:SF13">
    <property type="entry name" value="LIPOPOLYSACCHARIDE BIOSYNTHESIS PROTEIN PA4999-RELATED"/>
    <property type="match status" value="1"/>
</dbReference>
<keyword evidence="8" id="KW-1185">Reference proteome</keyword>
<sequence length="385" mass="44735">MLVLIYPYGNMLNETFRAMMILVLYEIFYLKKNIKLIKKDNWIVLGVTSIYVLSLIWNYFSPGGIESFKLYSEKYKVLLFLPILCYLYKENIRLLLMVERLLPLCIVGMLIKFIELDFSLEQIYILKGSIISVFSLIIPYTFFYVFNDKNYKVKLISTCLLILGIWIVIKAGARGALFSLIISISIGIILKYRIKGVIGAILGSFILLGIVKANPRLENHFMQVQDFSTRSRYYLIDAGIYTFKNNIVFGSGRGNTQKYFIEYSEKEFDPRKKLIADYPWEEDIVKNNYLRNFPDTHNIFVDSIAENGVLGIVQVIFIWILIPLSVLFTYLKKKKYIYLGIFSSFIGFISAGMSWSLWTKHSLGVLYFIVILFIYIQNSEALESN</sequence>